<protein>
    <recommendedName>
        <fullName evidence="4">ATPase</fullName>
    </recommendedName>
</protein>
<evidence type="ECO:0000313" key="3">
    <source>
        <dbReference type="Proteomes" id="UP000769156"/>
    </source>
</evidence>
<evidence type="ECO:0000313" key="2">
    <source>
        <dbReference type="EMBL" id="HJF95180.1"/>
    </source>
</evidence>
<comment type="caution">
    <text evidence="2">The sequence shown here is derived from an EMBL/GenBank/DDBJ whole genome shotgun (WGS) entry which is preliminary data.</text>
</comment>
<dbReference type="Proteomes" id="UP000769156">
    <property type="component" value="Unassembled WGS sequence"/>
</dbReference>
<evidence type="ECO:0000256" key="1">
    <source>
        <dbReference type="SAM" id="Coils"/>
    </source>
</evidence>
<dbReference type="OrthoDB" id="1779461at2"/>
<feature type="coiled-coil region" evidence="1">
    <location>
        <begin position="19"/>
        <end position="65"/>
    </location>
</feature>
<evidence type="ECO:0008006" key="4">
    <source>
        <dbReference type="Google" id="ProtNLM"/>
    </source>
</evidence>
<gene>
    <name evidence="2" type="ORF">K8V82_10405</name>
</gene>
<proteinExistence type="predicted"/>
<keyword evidence="1" id="KW-0175">Coiled coil</keyword>
<reference evidence="2" key="2">
    <citation type="submission" date="2021-09" db="EMBL/GenBank/DDBJ databases">
        <authorList>
            <person name="Gilroy R."/>
        </authorList>
    </citation>
    <scope>NUCLEOTIDE SEQUENCE</scope>
    <source>
        <strain evidence="2">ChiSjej5B23-16112</strain>
    </source>
</reference>
<organism evidence="2 3">
    <name type="scientific">Lachnoclostridium phocaeense</name>
    <dbReference type="NCBI Taxonomy" id="1871021"/>
    <lineage>
        <taxon>Bacteria</taxon>
        <taxon>Bacillati</taxon>
        <taxon>Bacillota</taxon>
        <taxon>Clostridia</taxon>
        <taxon>Lachnospirales</taxon>
        <taxon>Lachnospiraceae</taxon>
    </lineage>
</organism>
<sequence length="103" mass="11879">MDSVIGRLTEIEDAASAIVAHAQEQKAELDREYEDRKKAFDRQLEEETEKKLQAIRDELEEEKKRLLGGQMEGSQGSIALLKQEYEANHTRYAKEILARMTEV</sequence>
<accession>A0A921I2Z2</accession>
<name>A0A921I2Z2_9FIRM</name>
<dbReference type="AlphaFoldDB" id="A0A921I2Z2"/>
<dbReference type="RefSeq" id="WP_076780445.1">
    <property type="nucleotide sequence ID" value="NZ_CALKQL010000015.1"/>
</dbReference>
<reference evidence="2" key="1">
    <citation type="journal article" date="2021" name="PeerJ">
        <title>Extensive microbial diversity within the chicken gut microbiome revealed by metagenomics and culture.</title>
        <authorList>
            <person name="Gilroy R."/>
            <person name="Ravi A."/>
            <person name="Getino M."/>
            <person name="Pursley I."/>
            <person name="Horton D.L."/>
            <person name="Alikhan N.F."/>
            <person name="Baker D."/>
            <person name="Gharbi K."/>
            <person name="Hall N."/>
            <person name="Watson M."/>
            <person name="Adriaenssens E.M."/>
            <person name="Foster-Nyarko E."/>
            <person name="Jarju S."/>
            <person name="Secka A."/>
            <person name="Antonio M."/>
            <person name="Oren A."/>
            <person name="Chaudhuri R.R."/>
            <person name="La Ragione R."/>
            <person name="Hildebrand F."/>
            <person name="Pallen M.J."/>
        </authorList>
    </citation>
    <scope>NUCLEOTIDE SEQUENCE</scope>
    <source>
        <strain evidence="2">ChiSjej5B23-16112</strain>
    </source>
</reference>
<dbReference type="EMBL" id="DYVY01000173">
    <property type="protein sequence ID" value="HJF95180.1"/>
    <property type="molecule type" value="Genomic_DNA"/>
</dbReference>